<proteinExistence type="predicted"/>
<dbReference type="Pfam" id="PF07727">
    <property type="entry name" value="RVT_2"/>
    <property type="match status" value="1"/>
</dbReference>
<comment type="caution">
    <text evidence="5">The sequence shown here is derived from an EMBL/GenBank/DDBJ whole genome shotgun (WGS) entry which is preliminary data.</text>
</comment>
<evidence type="ECO:0000259" key="3">
    <source>
        <dbReference type="Pfam" id="PF07727"/>
    </source>
</evidence>
<dbReference type="InterPro" id="IPR013103">
    <property type="entry name" value="RVT_2"/>
</dbReference>
<evidence type="ECO:0000256" key="1">
    <source>
        <dbReference type="SAM" id="Coils"/>
    </source>
</evidence>
<gene>
    <name evidence="5" type="ORF">Tci_025795</name>
</gene>
<accession>A0A6L2KZ25</accession>
<feature type="domain" description="Reverse transcriptase Ty1/copia-type" evidence="3">
    <location>
        <begin position="110"/>
        <end position="154"/>
    </location>
</feature>
<dbReference type="EMBL" id="BKCJ010003233">
    <property type="protein sequence ID" value="GEU53817.1"/>
    <property type="molecule type" value="Genomic_DNA"/>
</dbReference>
<evidence type="ECO:0000313" key="5">
    <source>
        <dbReference type="EMBL" id="GEU53817.1"/>
    </source>
</evidence>
<organism evidence="5">
    <name type="scientific">Tanacetum cinerariifolium</name>
    <name type="common">Dalmatian daisy</name>
    <name type="synonym">Chrysanthemum cinerariifolium</name>
    <dbReference type="NCBI Taxonomy" id="118510"/>
    <lineage>
        <taxon>Eukaryota</taxon>
        <taxon>Viridiplantae</taxon>
        <taxon>Streptophyta</taxon>
        <taxon>Embryophyta</taxon>
        <taxon>Tracheophyta</taxon>
        <taxon>Spermatophyta</taxon>
        <taxon>Magnoliopsida</taxon>
        <taxon>eudicotyledons</taxon>
        <taxon>Gunneridae</taxon>
        <taxon>Pentapetalae</taxon>
        <taxon>asterids</taxon>
        <taxon>campanulids</taxon>
        <taxon>Asterales</taxon>
        <taxon>Asteraceae</taxon>
        <taxon>Asteroideae</taxon>
        <taxon>Anthemideae</taxon>
        <taxon>Anthemidinae</taxon>
        <taxon>Tanacetum</taxon>
    </lineage>
</organism>
<keyword evidence="1" id="KW-0175">Coiled coil</keyword>
<protein>
    <submittedName>
        <fullName evidence="5">Copia protein</fullName>
    </submittedName>
</protein>
<dbReference type="Pfam" id="PF13976">
    <property type="entry name" value="gag_pre-integrs"/>
    <property type="match status" value="1"/>
</dbReference>
<dbReference type="AlphaFoldDB" id="A0A6L2KZ25"/>
<evidence type="ECO:0000256" key="2">
    <source>
        <dbReference type="SAM" id="MobiDB-lite"/>
    </source>
</evidence>
<name>A0A6L2KZ25_TANCI</name>
<dbReference type="InterPro" id="IPR025724">
    <property type="entry name" value="GAG-pre-integrase_dom"/>
</dbReference>
<feature type="compositionally biased region" description="Basic and acidic residues" evidence="2">
    <location>
        <begin position="476"/>
        <end position="492"/>
    </location>
</feature>
<reference evidence="5" key="1">
    <citation type="journal article" date="2019" name="Sci. Rep.">
        <title>Draft genome of Tanacetum cinerariifolium, the natural source of mosquito coil.</title>
        <authorList>
            <person name="Yamashiro T."/>
            <person name="Shiraishi A."/>
            <person name="Satake H."/>
            <person name="Nakayama K."/>
        </authorList>
    </citation>
    <scope>NUCLEOTIDE SEQUENCE</scope>
</reference>
<feature type="domain" description="GAG-pre-integrase" evidence="4">
    <location>
        <begin position="55"/>
        <end position="92"/>
    </location>
</feature>
<feature type="region of interest" description="Disordered" evidence="2">
    <location>
        <begin position="473"/>
        <end position="492"/>
    </location>
</feature>
<sequence>MDSLSPQVVSAAKLPILNPNEFDLWKMRIEQYFLMTDYSLWKVILNGDSLVPTLGCKILDESNLWHRRLGHVNFKTINKLVKGNLVRGLPTKEVARPEPNILLRANLGVLYIQSFINEEAYASQPPGFVDFEKPNHVYKLKKALYGLKQAPKACKNGLGYESYHVVPPRPTRPKSCETESKNASEYIPNKLKEYHDASMVKDRASNNKNSSVDSPLVVEKKTDVPTIAKVEFVRPKQQEKPVRKPVKYAEMYRENQVNVVKAPACWVWRPTKPNGASITLKRHDYIDFHHQSSKPIIMSIPKFAETHNLVAFLEKPPESEGFEQIIDFLNANLIKYMLTVNPTIYTSCIKQFWATGKVKTVNKEEYIQALVDKKKVIITETSVRSDLHLEDVEDEHLTTTSNDPLLNGEDTLKLIKLMELCTQLQSIVLALETTKANQALEIRSLKSRVKNLEKKAIKKSHKLKRLYKIGSSTRVESSKDAGLDDQEVASKQ</sequence>
<feature type="coiled-coil region" evidence="1">
    <location>
        <begin position="435"/>
        <end position="462"/>
    </location>
</feature>
<evidence type="ECO:0000259" key="4">
    <source>
        <dbReference type="Pfam" id="PF13976"/>
    </source>
</evidence>